<evidence type="ECO:0000313" key="3">
    <source>
        <dbReference type="Proteomes" id="UP001293593"/>
    </source>
</evidence>
<accession>A0AAE1JVG2</accession>
<dbReference type="AlphaFoldDB" id="A0AAE1JVG2"/>
<dbReference type="EMBL" id="JAWXYG010000004">
    <property type="protein sequence ID" value="KAK4275162.1"/>
    <property type="molecule type" value="Genomic_DNA"/>
</dbReference>
<keyword evidence="3" id="KW-1185">Reference proteome</keyword>
<protein>
    <submittedName>
        <fullName evidence="2">Uncharacterized protein</fullName>
    </submittedName>
</protein>
<evidence type="ECO:0000256" key="1">
    <source>
        <dbReference type="SAM" id="MobiDB-lite"/>
    </source>
</evidence>
<gene>
    <name evidence="2" type="ORF">QN277_018292</name>
</gene>
<sequence>MEFLSLRVQAWAVNHLHLLHCHPTSLQPTPPSTTVPEYAEEDDS</sequence>
<organism evidence="2 3">
    <name type="scientific">Acacia crassicarpa</name>
    <name type="common">northern wattle</name>
    <dbReference type="NCBI Taxonomy" id="499986"/>
    <lineage>
        <taxon>Eukaryota</taxon>
        <taxon>Viridiplantae</taxon>
        <taxon>Streptophyta</taxon>
        <taxon>Embryophyta</taxon>
        <taxon>Tracheophyta</taxon>
        <taxon>Spermatophyta</taxon>
        <taxon>Magnoliopsida</taxon>
        <taxon>eudicotyledons</taxon>
        <taxon>Gunneridae</taxon>
        <taxon>Pentapetalae</taxon>
        <taxon>rosids</taxon>
        <taxon>fabids</taxon>
        <taxon>Fabales</taxon>
        <taxon>Fabaceae</taxon>
        <taxon>Caesalpinioideae</taxon>
        <taxon>mimosoid clade</taxon>
        <taxon>Acacieae</taxon>
        <taxon>Acacia</taxon>
    </lineage>
</organism>
<dbReference type="Proteomes" id="UP001293593">
    <property type="component" value="Unassembled WGS sequence"/>
</dbReference>
<comment type="caution">
    <text evidence="2">The sequence shown here is derived from an EMBL/GenBank/DDBJ whole genome shotgun (WGS) entry which is preliminary data.</text>
</comment>
<feature type="region of interest" description="Disordered" evidence="1">
    <location>
        <begin position="22"/>
        <end position="44"/>
    </location>
</feature>
<proteinExistence type="predicted"/>
<reference evidence="2" key="1">
    <citation type="submission" date="2023-10" db="EMBL/GenBank/DDBJ databases">
        <title>Chromosome-level genome of the transformable northern wattle, Acacia crassicarpa.</title>
        <authorList>
            <person name="Massaro I."/>
            <person name="Sinha N.R."/>
            <person name="Poethig S."/>
            <person name="Leichty A.R."/>
        </authorList>
    </citation>
    <scope>NUCLEOTIDE SEQUENCE</scope>
    <source>
        <strain evidence="2">Acra3RX</strain>
        <tissue evidence="2">Leaf</tissue>
    </source>
</reference>
<evidence type="ECO:0000313" key="2">
    <source>
        <dbReference type="EMBL" id="KAK4275162.1"/>
    </source>
</evidence>
<name>A0AAE1JVG2_9FABA</name>